<accession>A0ABY9JVA5</accession>
<dbReference type="InterPro" id="IPR029058">
    <property type="entry name" value="AB_hydrolase_fold"/>
</dbReference>
<evidence type="ECO:0000313" key="2">
    <source>
        <dbReference type="Proteomes" id="UP001197974"/>
    </source>
</evidence>
<dbReference type="Gene3D" id="3.40.50.1820">
    <property type="entry name" value="alpha/beta hydrolase"/>
    <property type="match status" value="1"/>
</dbReference>
<dbReference type="Proteomes" id="UP001197974">
    <property type="component" value="Chromosome"/>
</dbReference>
<dbReference type="RefSeq" id="WP_226542729.1">
    <property type="nucleotide sequence ID" value="NZ_CP129013.1"/>
</dbReference>
<dbReference type="EMBL" id="CP129013">
    <property type="protein sequence ID" value="WLR42213.1"/>
    <property type="molecule type" value="Genomic_DNA"/>
</dbReference>
<evidence type="ECO:0000313" key="1">
    <source>
        <dbReference type="EMBL" id="WLR42213.1"/>
    </source>
</evidence>
<dbReference type="SUPFAM" id="SSF53474">
    <property type="entry name" value="alpha/beta-Hydrolases"/>
    <property type="match status" value="1"/>
</dbReference>
<organism evidence="1 2">
    <name type="scientific">Bacillus carboniphilus</name>
    <dbReference type="NCBI Taxonomy" id="86663"/>
    <lineage>
        <taxon>Bacteria</taxon>
        <taxon>Bacillati</taxon>
        <taxon>Bacillota</taxon>
        <taxon>Bacilli</taxon>
        <taxon>Bacillales</taxon>
        <taxon>Bacillaceae</taxon>
        <taxon>Bacillus</taxon>
    </lineage>
</organism>
<evidence type="ECO:0008006" key="3">
    <source>
        <dbReference type="Google" id="ProtNLM"/>
    </source>
</evidence>
<keyword evidence="2" id="KW-1185">Reference proteome</keyword>
<proteinExistence type="predicted"/>
<reference evidence="1 2" key="1">
    <citation type="submission" date="2023-06" db="EMBL/GenBank/DDBJ databases">
        <title>Five Gram-positive bacteria isolated from mangrove sediments in Shenzhen, Guangdong, China.</title>
        <authorList>
            <person name="Yu S."/>
            <person name="Zheng W."/>
            <person name="Huang Y."/>
        </authorList>
    </citation>
    <scope>NUCLEOTIDE SEQUENCE [LARGE SCALE GENOMIC DNA]</scope>
    <source>
        <strain evidence="1 2">SaN35-3</strain>
    </source>
</reference>
<sequence length="73" mass="8539">MQNIYFLHGFMGTAQSHFSHQIEHYQNKYEINTIDLPGHGKSSMEASENYFEQAIQYVIKRIKEQGPGVKVRH</sequence>
<name>A0ABY9JVA5_9BACI</name>
<gene>
    <name evidence="1" type="ORF">LC087_15940</name>
</gene>
<protein>
    <recommendedName>
        <fullName evidence="3">AB hydrolase-1 domain-containing protein</fullName>
    </recommendedName>
</protein>